<dbReference type="SUPFAM" id="SSF109604">
    <property type="entry name" value="HD-domain/PDEase-like"/>
    <property type="match status" value="1"/>
</dbReference>
<gene>
    <name evidence="2" type="ORF">S06H3_14364</name>
</gene>
<protein>
    <recommendedName>
        <fullName evidence="1">HD-GYP domain-containing protein</fullName>
    </recommendedName>
</protein>
<dbReference type="Pfam" id="PF13487">
    <property type="entry name" value="HD_5"/>
    <property type="match status" value="1"/>
</dbReference>
<evidence type="ECO:0000313" key="2">
    <source>
        <dbReference type="EMBL" id="GAI18258.1"/>
    </source>
</evidence>
<evidence type="ECO:0000259" key="1">
    <source>
        <dbReference type="PROSITE" id="PS51832"/>
    </source>
</evidence>
<name>X1LGK0_9ZZZZ</name>
<organism evidence="2">
    <name type="scientific">marine sediment metagenome</name>
    <dbReference type="NCBI Taxonomy" id="412755"/>
    <lineage>
        <taxon>unclassified sequences</taxon>
        <taxon>metagenomes</taxon>
        <taxon>ecological metagenomes</taxon>
    </lineage>
</organism>
<comment type="caution">
    <text evidence="2">The sequence shown here is derived from an EMBL/GenBank/DDBJ whole genome shotgun (WGS) entry which is preliminary data.</text>
</comment>
<dbReference type="PANTHER" id="PTHR43155:SF2">
    <property type="entry name" value="CYCLIC DI-GMP PHOSPHODIESTERASE PA4108"/>
    <property type="match status" value="1"/>
</dbReference>
<accession>X1LGK0</accession>
<dbReference type="InterPro" id="IPR037522">
    <property type="entry name" value="HD_GYP_dom"/>
</dbReference>
<proteinExistence type="predicted"/>
<dbReference type="InterPro" id="IPR003607">
    <property type="entry name" value="HD/PDEase_dom"/>
</dbReference>
<feature type="domain" description="HD-GYP" evidence="1">
    <location>
        <begin position="27"/>
        <end position="217"/>
    </location>
</feature>
<dbReference type="PROSITE" id="PS51832">
    <property type="entry name" value="HD_GYP"/>
    <property type="match status" value="1"/>
</dbReference>
<dbReference type="PANTHER" id="PTHR43155">
    <property type="entry name" value="CYCLIC DI-GMP PHOSPHODIESTERASE PA4108-RELATED"/>
    <property type="match status" value="1"/>
</dbReference>
<reference evidence="2" key="1">
    <citation type="journal article" date="2014" name="Front. Microbiol.">
        <title>High frequency of phylogenetically diverse reductive dehalogenase-homologous genes in deep subseafloor sedimentary metagenomes.</title>
        <authorList>
            <person name="Kawai M."/>
            <person name="Futagami T."/>
            <person name="Toyoda A."/>
            <person name="Takaki Y."/>
            <person name="Nishi S."/>
            <person name="Hori S."/>
            <person name="Arai W."/>
            <person name="Tsubouchi T."/>
            <person name="Morono Y."/>
            <person name="Uchiyama I."/>
            <person name="Ito T."/>
            <person name="Fujiyama A."/>
            <person name="Inagaki F."/>
            <person name="Takami H."/>
        </authorList>
    </citation>
    <scope>NUCLEOTIDE SEQUENCE</scope>
    <source>
        <strain evidence="2">Expedition CK06-06</strain>
    </source>
</reference>
<dbReference type="Gene3D" id="1.10.3210.10">
    <property type="entry name" value="Hypothetical protein af1432"/>
    <property type="match status" value="1"/>
</dbReference>
<dbReference type="AlphaFoldDB" id="X1LGK0"/>
<sequence length="217" mass="24265">MHTPRTSLSLKSLYSPIISGAKGLKRNEKLAHELVDMVGRIVETRDPYTAGHQLKVSELATAIAREMKLTVDRIEGIRIASLIHDIGKVSIPAEILSNPIKLNEIESSLIKDHSQIGYDILKTIDFPWPVAQIIIQHHEKLDGSGYPQGLKGNKILLEAKIIGVADVVEAMSSHRPYRPTLGIDKALEEISQNRGILYDPEVVDTCLKLFREKKFKF</sequence>
<dbReference type="NCBIfam" id="TIGR00277">
    <property type="entry name" value="HDIG"/>
    <property type="match status" value="1"/>
</dbReference>
<dbReference type="CDD" id="cd00077">
    <property type="entry name" value="HDc"/>
    <property type="match status" value="1"/>
</dbReference>
<dbReference type="EMBL" id="BARV01007021">
    <property type="protein sequence ID" value="GAI18258.1"/>
    <property type="molecule type" value="Genomic_DNA"/>
</dbReference>
<dbReference type="SMART" id="SM00471">
    <property type="entry name" value="HDc"/>
    <property type="match status" value="1"/>
</dbReference>
<dbReference type="InterPro" id="IPR006675">
    <property type="entry name" value="HDIG_dom"/>
</dbReference>